<reference evidence="3" key="1">
    <citation type="submission" date="2018-05" db="EMBL/GenBank/DDBJ databases">
        <authorList>
            <person name="Lanie J.A."/>
            <person name="Ng W.-L."/>
            <person name="Kazmierczak K.M."/>
            <person name="Andrzejewski T.M."/>
            <person name="Davidsen T.M."/>
            <person name="Wayne K.J."/>
            <person name="Tettelin H."/>
            <person name="Glass J.I."/>
            <person name="Rusch D."/>
            <person name="Podicherti R."/>
            <person name="Tsui H.-C.T."/>
            <person name="Winkler M.E."/>
        </authorList>
    </citation>
    <scope>NUCLEOTIDE SEQUENCE</scope>
</reference>
<dbReference type="PANTHER" id="PTHR43353:SF5">
    <property type="entry name" value="SUCCINATE-SEMIALDEHYDE DEHYDROGENASE, MITOCHONDRIAL"/>
    <property type="match status" value="1"/>
</dbReference>
<dbReference type="GO" id="GO:0009450">
    <property type="term" value="P:gamma-aminobutyric acid catabolic process"/>
    <property type="evidence" value="ECO:0007669"/>
    <property type="project" value="TreeGrafter"/>
</dbReference>
<dbReference type="EMBL" id="UINC01063774">
    <property type="protein sequence ID" value="SVB91756.1"/>
    <property type="molecule type" value="Genomic_DNA"/>
</dbReference>
<evidence type="ECO:0000313" key="3">
    <source>
        <dbReference type="EMBL" id="SVB91756.1"/>
    </source>
</evidence>
<dbReference type="GO" id="GO:0004777">
    <property type="term" value="F:succinate-semialdehyde dehydrogenase (NAD+) activity"/>
    <property type="evidence" value="ECO:0007669"/>
    <property type="project" value="TreeGrafter"/>
</dbReference>
<dbReference type="InterPro" id="IPR016162">
    <property type="entry name" value="Ald_DH_N"/>
</dbReference>
<feature type="domain" description="Aldehyde dehydrogenase" evidence="2">
    <location>
        <begin position="21"/>
        <end position="132"/>
    </location>
</feature>
<dbReference type="InterPro" id="IPR015590">
    <property type="entry name" value="Aldehyde_DH_dom"/>
</dbReference>
<dbReference type="SUPFAM" id="SSF53720">
    <property type="entry name" value="ALDH-like"/>
    <property type="match status" value="1"/>
</dbReference>
<keyword evidence="1" id="KW-0560">Oxidoreductase</keyword>
<proteinExistence type="predicted"/>
<dbReference type="PANTHER" id="PTHR43353">
    <property type="entry name" value="SUCCINATE-SEMIALDEHYDE DEHYDROGENASE, MITOCHONDRIAL"/>
    <property type="match status" value="1"/>
</dbReference>
<protein>
    <recommendedName>
        <fullName evidence="2">Aldehyde dehydrogenase domain-containing protein</fullName>
    </recommendedName>
</protein>
<dbReference type="InterPro" id="IPR050740">
    <property type="entry name" value="Aldehyde_DH_Superfamily"/>
</dbReference>
<dbReference type="Gene3D" id="3.40.605.10">
    <property type="entry name" value="Aldehyde Dehydrogenase, Chain A, domain 1"/>
    <property type="match status" value="1"/>
</dbReference>
<gene>
    <name evidence="3" type="ORF">METZ01_LOCUS244610</name>
</gene>
<dbReference type="InterPro" id="IPR016161">
    <property type="entry name" value="Ald_DH/histidinol_DH"/>
</dbReference>
<dbReference type="Pfam" id="PF00171">
    <property type="entry name" value="Aldedh"/>
    <property type="match status" value="1"/>
</dbReference>
<accession>A0A382HWP2</accession>
<evidence type="ECO:0000256" key="1">
    <source>
        <dbReference type="ARBA" id="ARBA00023002"/>
    </source>
</evidence>
<organism evidence="3">
    <name type="scientific">marine metagenome</name>
    <dbReference type="NCBI Taxonomy" id="408172"/>
    <lineage>
        <taxon>unclassified sequences</taxon>
        <taxon>metagenomes</taxon>
        <taxon>ecological metagenomes</taxon>
    </lineage>
</organism>
<name>A0A382HWP2_9ZZZZ</name>
<feature type="non-terminal residue" evidence="3">
    <location>
        <position position="132"/>
    </location>
</feature>
<sequence length="132" mass="14684">MPLALSDPNLLCNRLYINGRWIHPKHCEALEVRNPATGSIVTSVPNGQRSDAQAGIQAAVNALPEWSARPAKDRSMFLRQWHDLVVANVDDLAQILTAEQGKPINEARGEILFGAAFFEWFAEEAKRIYGET</sequence>
<dbReference type="AlphaFoldDB" id="A0A382HWP2"/>
<evidence type="ECO:0000259" key="2">
    <source>
        <dbReference type="Pfam" id="PF00171"/>
    </source>
</evidence>